<keyword evidence="11" id="KW-1185">Reference proteome</keyword>
<evidence type="ECO:0000313" key="11">
    <source>
        <dbReference type="Proteomes" id="UP000523795"/>
    </source>
</evidence>
<feature type="transmembrane region" description="Helical" evidence="8">
    <location>
        <begin position="157"/>
        <end position="179"/>
    </location>
</feature>
<evidence type="ECO:0000256" key="7">
    <source>
        <dbReference type="ARBA" id="ARBA00023136"/>
    </source>
</evidence>
<name>A0ABX1JKD3_9MICC</name>
<dbReference type="Proteomes" id="UP000523795">
    <property type="component" value="Unassembled WGS sequence"/>
</dbReference>
<reference evidence="10 11" key="1">
    <citation type="submission" date="2020-04" db="EMBL/GenBank/DDBJ databases">
        <authorList>
            <person name="Liu S."/>
        </authorList>
    </citation>
    <scope>NUCLEOTIDE SEQUENCE [LARGE SCALE GENOMIC DNA]</scope>
    <source>
        <strain evidence="10 11">CGMCC 1.15091</strain>
    </source>
</reference>
<keyword evidence="4" id="KW-1003">Cell membrane</keyword>
<comment type="caution">
    <text evidence="10">The sequence shown here is derived from an EMBL/GenBank/DDBJ whole genome shotgun (WGS) entry which is preliminary data.</text>
</comment>
<comment type="similarity">
    <text evidence="2">Belongs to the peptide transporter carbon starvation (CstA) (TC 2.A.114) family.</text>
</comment>
<evidence type="ECO:0000256" key="8">
    <source>
        <dbReference type="SAM" id="Phobius"/>
    </source>
</evidence>
<protein>
    <submittedName>
        <fullName evidence="10">Carbon starvation protein A</fullName>
    </submittedName>
</protein>
<feature type="non-terminal residue" evidence="10">
    <location>
        <position position="237"/>
    </location>
</feature>
<dbReference type="Pfam" id="PF02554">
    <property type="entry name" value="CstA"/>
    <property type="match status" value="1"/>
</dbReference>
<evidence type="ECO:0000256" key="6">
    <source>
        <dbReference type="ARBA" id="ARBA00022989"/>
    </source>
</evidence>
<keyword evidence="5 8" id="KW-0812">Transmembrane</keyword>
<evidence type="ECO:0000313" key="10">
    <source>
        <dbReference type="EMBL" id="NKX49764.1"/>
    </source>
</evidence>
<proteinExistence type="inferred from homology"/>
<evidence type="ECO:0000259" key="9">
    <source>
        <dbReference type="Pfam" id="PF02554"/>
    </source>
</evidence>
<dbReference type="EMBL" id="JAAZSR010000037">
    <property type="protein sequence ID" value="NKX49764.1"/>
    <property type="molecule type" value="Genomic_DNA"/>
</dbReference>
<evidence type="ECO:0000256" key="3">
    <source>
        <dbReference type="ARBA" id="ARBA00022448"/>
    </source>
</evidence>
<dbReference type="InterPro" id="IPR051605">
    <property type="entry name" value="CstA"/>
</dbReference>
<evidence type="ECO:0000256" key="4">
    <source>
        <dbReference type="ARBA" id="ARBA00022475"/>
    </source>
</evidence>
<keyword evidence="3" id="KW-0813">Transport</keyword>
<dbReference type="InterPro" id="IPR003706">
    <property type="entry name" value="CstA_N"/>
</dbReference>
<dbReference type="PANTHER" id="PTHR30252:SF3">
    <property type="entry name" value="PYRUVATE_PROTON SYMPORTER BTST"/>
    <property type="match status" value="1"/>
</dbReference>
<feature type="transmembrane region" description="Helical" evidence="8">
    <location>
        <begin position="200"/>
        <end position="225"/>
    </location>
</feature>
<organism evidence="10 11">
    <name type="scientific">Arthrobacter deserti</name>
    <dbReference type="NCBI Taxonomy" id="1742687"/>
    <lineage>
        <taxon>Bacteria</taxon>
        <taxon>Bacillati</taxon>
        <taxon>Actinomycetota</taxon>
        <taxon>Actinomycetes</taxon>
        <taxon>Micrococcales</taxon>
        <taxon>Micrococcaceae</taxon>
        <taxon>Arthrobacter</taxon>
    </lineage>
</organism>
<feature type="transmembrane region" description="Helical" evidence="8">
    <location>
        <begin position="46"/>
        <end position="66"/>
    </location>
</feature>
<keyword evidence="7 8" id="KW-0472">Membrane</keyword>
<dbReference type="PANTHER" id="PTHR30252">
    <property type="entry name" value="INNER MEMBRANE PEPTIDE TRANSPORTER"/>
    <property type="match status" value="1"/>
</dbReference>
<evidence type="ECO:0000256" key="2">
    <source>
        <dbReference type="ARBA" id="ARBA00007755"/>
    </source>
</evidence>
<accession>A0ABX1JKD3</accession>
<evidence type="ECO:0000256" key="1">
    <source>
        <dbReference type="ARBA" id="ARBA00004651"/>
    </source>
</evidence>
<gene>
    <name evidence="10" type="ORF">HER39_04075</name>
</gene>
<sequence length="237" mass="25604">MTQERPVRPGSRDPHEFLVQDPNLPPVAVDPQVLAAEERRWTPARIAAWAGIALLGAVAWSIIAFVRGETINAIWFVFAAVCTYMIAYRFYSKLIENKLTRPNDVRATPAEYNADGKDYSVTDRRVLYGHHFAAIAGAGPLVGPVLAAQMGYLPGTIWIIVGVVLAGAVQDYLVLFFSMRRGGRSLGQMAREELGVIGGTAALIATLAIMIIIVAILALVVVNALGESPWGVFSVAM</sequence>
<keyword evidence="6 8" id="KW-1133">Transmembrane helix</keyword>
<evidence type="ECO:0000256" key="5">
    <source>
        <dbReference type="ARBA" id="ARBA00022692"/>
    </source>
</evidence>
<feature type="domain" description="CstA N-terminal" evidence="9">
    <location>
        <begin position="72"/>
        <end position="237"/>
    </location>
</feature>
<feature type="transmembrane region" description="Helical" evidence="8">
    <location>
        <begin position="132"/>
        <end position="151"/>
    </location>
</feature>
<comment type="subcellular location">
    <subcellularLocation>
        <location evidence="1">Cell membrane</location>
        <topology evidence="1">Multi-pass membrane protein</topology>
    </subcellularLocation>
</comment>
<feature type="transmembrane region" description="Helical" evidence="8">
    <location>
        <begin position="72"/>
        <end position="91"/>
    </location>
</feature>